<dbReference type="Pfam" id="PF00436">
    <property type="entry name" value="SSB"/>
    <property type="match status" value="1"/>
</dbReference>
<dbReference type="Proteomes" id="UP000092666">
    <property type="component" value="Unassembled WGS sequence"/>
</dbReference>
<dbReference type="InterPro" id="IPR000424">
    <property type="entry name" value="Primosome_PriB/ssb"/>
</dbReference>
<dbReference type="GO" id="GO:0042645">
    <property type="term" value="C:mitochondrial nucleoid"/>
    <property type="evidence" value="ECO:0007669"/>
    <property type="project" value="TreeGrafter"/>
</dbReference>
<dbReference type="GO" id="GO:0006264">
    <property type="term" value="P:mitochondrial DNA replication"/>
    <property type="evidence" value="ECO:0007669"/>
    <property type="project" value="TreeGrafter"/>
</dbReference>
<reference evidence="4" key="2">
    <citation type="submission" date="2013-12" db="EMBL/GenBank/DDBJ databases">
        <title>Evolution of pathogenesis and genome organization in the Tremellales.</title>
        <authorList>
            <person name="Cuomo C."/>
            <person name="Litvintseva A."/>
            <person name="Heitman J."/>
            <person name="Chen Y."/>
            <person name="Sun S."/>
            <person name="Springer D."/>
            <person name="Dromer F."/>
            <person name="Young S."/>
            <person name="Zeng Q."/>
            <person name="Chapman S."/>
            <person name="Gujja S."/>
            <person name="Saif S."/>
            <person name="Birren B."/>
        </authorList>
    </citation>
    <scope>NUCLEOTIDE SEQUENCE [LARGE SCALE GENOMIC DNA]</scope>
    <source>
        <strain evidence="4">BCC8398</strain>
    </source>
</reference>
<evidence type="ECO:0000313" key="3">
    <source>
        <dbReference type="EMBL" id="OCF31883.1"/>
    </source>
</evidence>
<accession>A0A1B9GLM2</accession>
<reference evidence="3 4" key="1">
    <citation type="submission" date="2013-07" db="EMBL/GenBank/DDBJ databases">
        <title>The Genome Sequence of Cryptococcus heveanensis BCC8398.</title>
        <authorList>
            <consortium name="The Broad Institute Genome Sequencing Platform"/>
            <person name="Cuomo C."/>
            <person name="Litvintseva A."/>
            <person name="Chen Y."/>
            <person name="Heitman J."/>
            <person name="Sun S."/>
            <person name="Springer D."/>
            <person name="Dromer F."/>
            <person name="Young S.K."/>
            <person name="Zeng Q."/>
            <person name="Gargeya S."/>
            <person name="Fitzgerald M."/>
            <person name="Abouelleil A."/>
            <person name="Alvarado L."/>
            <person name="Berlin A.M."/>
            <person name="Chapman S.B."/>
            <person name="Dewar J."/>
            <person name="Goldberg J."/>
            <person name="Griggs A."/>
            <person name="Gujja S."/>
            <person name="Hansen M."/>
            <person name="Howarth C."/>
            <person name="Imamovic A."/>
            <person name="Larimer J."/>
            <person name="McCowan C."/>
            <person name="Murphy C."/>
            <person name="Pearson M."/>
            <person name="Priest M."/>
            <person name="Roberts A."/>
            <person name="Saif S."/>
            <person name="Shea T."/>
            <person name="Sykes S."/>
            <person name="Wortman J."/>
            <person name="Nusbaum C."/>
            <person name="Birren B."/>
        </authorList>
    </citation>
    <scope>NUCLEOTIDE SEQUENCE [LARGE SCALE GENOMIC DNA]</scope>
    <source>
        <strain evidence="3 4">BCC8398</strain>
    </source>
</reference>
<proteinExistence type="predicted"/>
<dbReference type="PANTHER" id="PTHR10302">
    <property type="entry name" value="SINGLE-STRANDED DNA-BINDING PROTEIN"/>
    <property type="match status" value="1"/>
</dbReference>
<dbReference type="OrthoDB" id="1078367at2759"/>
<evidence type="ECO:0008006" key="5">
    <source>
        <dbReference type="Google" id="ProtNLM"/>
    </source>
</evidence>
<keyword evidence="4" id="KW-1185">Reference proteome</keyword>
<organism evidence="3 4">
    <name type="scientific">Kwoniella heveanensis BCC8398</name>
    <dbReference type="NCBI Taxonomy" id="1296120"/>
    <lineage>
        <taxon>Eukaryota</taxon>
        <taxon>Fungi</taxon>
        <taxon>Dikarya</taxon>
        <taxon>Basidiomycota</taxon>
        <taxon>Agaricomycotina</taxon>
        <taxon>Tremellomycetes</taxon>
        <taxon>Tremellales</taxon>
        <taxon>Cryptococcaceae</taxon>
        <taxon>Kwoniella</taxon>
    </lineage>
</organism>
<dbReference type="AlphaFoldDB" id="A0A1B9GLM2"/>
<evidence type="ECO:0000256" key="1">
    <source>
        <dbReference type="ARBA" id="ARBA00023125"/>
    </source>
</evidence>
<sequence length="155" mass="17223">MYRALQIPSQVRAVRAAASFTTSSRRLDVSKVILVGRVGSDPILRKTSSGKPYYTYNVATAVGQPTEGEDGKSQQPPTSWHTIFSFNEFQHPQIQRLGKGSSVYVEADLEMRPCTSPEDGTRLHDRAFLRHHKLSVIRGVKPLLEADTDEGPDVE</sequence>
<keyword evidence="1 2" id="KW-0238">DNA-binding</keyword>
<dbReference type="InterPro" id="IPR011344">
    <property type="entry name" value="ssDNA-bd"/>
</dbReference>
<dbReference type="CDD" id="cd04496">
    <property type="entry name" value="SSB_OBF"/>
    <property type="match status" value="1"/>
</dbReference>
<name>A0A1B9GLM2_9TREE</name>
<dbReference type="InterPro" id="IPR012340">
    <property type="entry name" value="NA-bd_OB-fold"/>
</dbReference>
<evidence type="ECO:0000313" key="4">
    <source>
        <dbReference type="Proteomes" id="UP000092666"/>
    </source>
</evidence>
<gene>
    <name evidence="3" type="ORF">I316_06483</name>
</gene>
<protein>
    <recommendedName>
        <fullName evidence="5">Nucleic acid-binding protein</fullName>
    </recommendedName>
</protein>
<dbReference type="PANTHER" id="PTHR10302:SF0">
    <property type="entry name" value="SINGLE-STRANDED DNA-BINDING PROTEIN, MITOCHONDRIAL"/>
    <property type="match status" value="1"/>
</dbReference>
<dbReference type="STRING" id="1296120.A0A1B9GLM2"/>
<dbReference type="EMBL" id="KI669512">
    <property type="protein sequence ID" value="OCF31883.1"/>
    <property type="molecule type" value="Genomic_DNA"/>
</dbReference>
<dbReference type="SUPFAM" id="SSF50249">
    <property type="entry name" value="Nucleic acid-binding proteins"/>
    <property type="match status" value="1"/>
</dbReference>
<evidence type="ECO:0000256" key="2">
    <source>
        <dbReference type="PROSITE-ProRule" id="PRU00252"/>
    </source>
</evidence>
<dbReference type="PROSITE" id="PS50935">
    <property type="entry name" value="SSB"/>
    <property type="match status" value="1"/>
</dbReference>
<dbReference type="Gene3D" id="2.40.50.140">
    <property type="entry name" value="Nucleic acid-binding proteins"/>
    <property type="match status" value="1"/>
</dbReference>
<dbReference type="GO" id="GO:0003697">
    <property type="term" value="F:single-stranded DNA binding"/>
    <property type="evidence" value="ECO:0007669"/>
    <property type="project" value="InterPro"/>
</dbReference>